<dbReference type="PANTHER" id="PTHR30244:SF36">
    <property type="entry name" value="3-OXO-GLUCOSE-6-PHOSPHATE:GLUTAMATE AMINOTRANSFERASE"/>
    <property type="match status" value="1"/>
</dbReference>
<protein>
    <submittedName>
        <fullName evidence="2">Aminotransferase</fullName>
    </submittedName>
</protein>
<keyword evidence="2" id="KW-0032">Aminotransferase</keyword>
<dbReference type="Pfam" id="PF01041">
    <property type="entry name" value="DegT_DnrJ_EryC1"/>
    <property type="match status" value="1"/>
</dbReference>
<dbReference type="GO" id="GO:0030170">
    <property type="term" value="F:pyridoxal phosphate binding"/>
    <property type="evidence" value="ECO:0007669"/>
    <property type="project" value="TreeGrafter"/>
</dbReference>
<dbReference type="InterPro" id="IPR000653">
    <property type="entry name" value="DegT/StrS_aminotransferase"/>
</dbReference>
<proteinExistence type="predicted"/>
<accession>A0A7C0Y662</accession>
<reference evidence="2" key="1">
    <citation type="journal article" date="2020" name="mSystems">
        <title>Genome- and Community-Level Interaction Insights into Carbon Utilization and Element Cycling Functions of Hydrothermarchaeota in Hydrothermal Sediment.</title>
        <authorList>
            <person name="Zhou Z."/>
            <person name="Liu Y."/>
            <person name="Xu W."/>
            <person name="Pan J."/>
            <person name="Luo Z.H."/>
            <person name="Li M."/>
        </authorList>
    </citation>
    <scope>NUCLEOTIDE SEQUENCE [LARGE SCALE GENOMIC DNA]</scope>
    <source>
        <strain evidence="2">HyVt-233</strain>
    </source>
</reference>
<dbReference type="SUPFAM" id="SSF88723">
    <property type="entry name" value="PIN domain-like"/>
    <property type="match status" value="1"/>
</dbReference>
<evidence type="ECO:0000256" key="1">
    <source>
        <dbReference type="ARBA" id="ARBA00022898"/>
    </source>
</evidence>
<organism evidence="2">
    <name type="scientific">Desulfofervidus auxilii</name>
    <dbReference type="NCBI Taxonomy" id="1621989"/>
    <lineage>
        <taxon>Bacteria</taxon>
        <taxon>Pseudomonadati</taxon>
        <taxon>Thermodesulfobacteriota</taxon>
        <taxon>Candidatus Desulfofervidia</taxon>
        <taxon>Candidatus Desulfofervidales</taxon>
        <taxon>Candidatus Desulfofervidaceae</taxon>
        <taxon>Candidatus Desulfofervidus</taxon>
    </lineage>
</organism>
<evidence type="ECO:0000313" key="2">
    <source>
        <dbReference type="EMBL" id="HDD44649.1"/>
    </source>
</evidence>
<name>A0A7C0Y662_DESA2</name>
<dbReference type="PANTHER" id="PTHR30244">
    <property type="entry name" value="TRANSAMINASE"/>
    <property type="match status" value="1"/>
</dbReference>
<keyword evidence="2" id="KW-0808">Transferase</keyword>
<feature type="non-terminal residue" evidence="2">
    <location>
        <position position="204"/>
    </location>
</feature>
<dbReference type="SUPFAM" id="SSF53383">
    <property type="entry name" value="PLP-dependent transferases"/>
    <property type="match status" value="1"/>
</dbReference>
<dbReference type="Gene3D" id="3.40.640.10">
    <property type="entry name" value="Type I PLP-dependent aspartate aminotransferase-like (Major domain)"/>
    <property type="match status" value="1"/>
</dbReference>
<dbReference type="GO" id="GO:0008483">
    <property type="term" value="F:transaminase activity"/>
    <property type="evidence" value="ECO:0007669"/>
    <property type="project" value="UniProtKB-KW"/>
</dbReference>
<dbReference type="AlphaFoldDB" id="A0A7C0Y662"/>
<dbReference type="GO" id="GO:0000271">
    <property type="term" value="P:polysaccharide biosynthetic process"/>
    <property type="evidence" value="ECO:0007669"/>
    <property type="project" value="TreeGrafter"/>
</dbReference>
<dbReference type="Proteomes" id="UP000886289">
    <property type="component" value="Unassembled WGS sequence"/>
</dbReference>
<gene>
    <name evidence="2" type="ORF">ENG63_07310</name>
</gene>
<dbReference type="InterPro" id="IPR015421">
    <property type="entry name" value="PyrdxlP-dep_Trfase_major"/>
</dbReference>
<keyword evidence="1" id="KW-0663">Pyridoxal phosphate</keyword>
<dbReference type="EMBL" id="DRBS01000270">
    <property type="protein sequence ID" value="HDD44649.1"/>
    <property type="molecule type" value="Genomic_DNA"/>
</dbReference>
<dbReference type="InterPro" id="IPR029060">
    <property type="entry name" value="PIN-like_dom_sf"/>
</dbReference>
<sequence length="204" mass="23021">MTLEKRKQIVNYFLSIFKIAKTLSYINIDFDDIEDSLVVSSAKATGTILITRDKKLLQRYPDLAKSPEEFWTEIRNKKINISMLDLPAEVASIYSDIERAMDKVLNKCNFILGNEVKQLEEKIANYIGTKYAIGVSSGTDALVISLRALAIKIKGQEYWDKEDLIITTPFAFIATGDAILRAGATPFFVDIDPDTFNIDPEQIK</sequence>
<dbReference type="InterPro" id="IPR015424">
    <property type="entry name" value="PyrdxlP-dep_Trfase"/>
</dbReference>
<comment type="caution">
    <text evidence="2">The sequence shown here is derived from an EMBL/GenBank/DDBJ whole genome shotgun (WGS) entry which is preliminary data.</text>
</comment>